<dbReference type="HOGENOM" id="CLU_2960745_0_0_1"/>
<dbReference type="InParanoid" id="H6BV21"/>
<evidence type="ECO:0000313" key="2">
    <source>
        <dbReference type="Proteomes" id="UP000007304"/>
    </source>
</evidence>
<sequence>MLIRTHLGQGYAKLRALDTVSTGKLEARYHPGGVFNMPKSLLFKLYNNYLVRQCCSIVV</sequence>
<keyword evidence="2" id="KW-1185">Reference proteome</keyword>
<dbReference type="Proteomes" id="UP000007304">
    <property type="component" value="Unassembled WGS sequence"/>
</dbReference>
<dbReference type="AlphaFoldDB" id="H6BV21"/>
<dbReference type="VEuPathDB" id="FungiDB:HMPREF1120_03926"/>
<gene>
    <name evidence="1" type="ORF">HMPREF1120_03926</name>
</gene>
<accession>H6BV21</accession>
<dbReference type="GeneID" id="20308565"/>
<protein>
    <submittedName>
        <fullName evidence="1">Uncharacterized protein</fullName>
    </submittedName>
</protein>
<dbReference type="RefSeq" id="XP_009156265.1">
    <property type="nucleotide sequence ID" value="XM_009158017.1"/>
</dbReference>
<organism evidence="1 2">
    <name type="scientific">Exophiala dermatitidis (strain ATCC 34100 / CBS 525.76 / NIH/UT8656)</name>
    <name type="common">Black yeast</name>
    <name type="synonym">Wangiella dermatitidis</name>
    <dbReference type="NCBI Taxonomy" id="858893"/>
    <lineage>
        <taxon>Eukaryota</taxon>
        <taxon>Fungi</taxon>
        <taxon>Dikarya</taxon>
        <taxon>Ascomycota</taxon>
        <taxon>Pezizomycotina</taxon>
        <taxon>Eurotiomycetes</taxon>
        <taxon>Chaetothyriomycetidae</taxon>
        <taxon>Chaetothyriales</taxon>
        <taxon>Herpotrichiellaceae</taxon>
        <taxon>Exophiala</taxon>
    </lineage>
</organism>
<dbReference type="EMBL" id="JH226132">
    <property type="protein sequence ID" value="EHY55804.1"/>
    <property type="molecule type" value="Genomic_DNA"/>
</dbReference>
<reference evidence="1" key="1">
    <citation type="submission" date="2011-07" db="EMBL/GenBank/DDBJ databases">
        <title>The Genome Sequence of Exophiala (Wangiella) dermatitidis NIH/UT8656.</title>
        <authorList>
            <consortium name="The Broad Institute Genome Sequencing Platform"/>
            <person name="Cuomo C."/>
            <person name="Wang Z."/>
            <person name="Hunicke-Smith S."/>
            <person name="Szanislo P.J."/>
            <person name="Earl A."/>
            <person name="Young S.K."/>
            <person name="Zeng Q."/>
            <person name="Gargeya S."/>
            <person name="Fitzgerald M."/>
            <person name="Haas B."/>
            <person name="Abouelleil A."/>
            <person name="Alvarado L."/>
            <person name="Arachchi H.M."/>
            <person name="Berlin A."/>
            <person name="Brown A."/>
            <person name="Chapman S.B."/>
            <person name="Chen Z."/>
            <person name="Dunbar C."/>
            <person name="Freedman E."/>
            <person name="Gearin G."/>
            <person name="Gellesch M."/>
            <person name="Goldberg J."/>
            <person name="Griggs A."/>
            <person name="Gujja S."/>
            <person name="Heiman D."/>
            <person name="Howarth C."/>
            <person name="Larson L."/>
            <person name="Lui A."/>
            <person name="MacDonald P.J.P."/>
            <person name="Montmayeur A."/>
            <person name="Murphy C."/>
            <person name="Neiman D."/>
            <person name="Pearson M."/>
            <person name="Priest M."/>
            <person name="Roberts A."/>
            <person name="Saif S."/>
            <person name="Shea T."/>
            <person name="Shenoy N."/>
            <person name="Sisk P."/>
            <person name="Stolte C."/>
            <person name="Sykes S."/>
            <person name="Wortman J."/>
            <person name="Nusbaum C."/>
            <person name="Birren B."/>
        </authorList>
    </citation>
    <scope>NUCLEOTIDE SEQUENCE</scope>
    <source>
        <strain evidence="1">NIH/UT8656</strain>
    </source>
</reference>
<proteinExistence type="predicted"/>
<evidence type="ECO:0000313" key="1">
    <source>
        <dbReference type="EMBL" id="EHY55804.1"/>
    </source>
</evidence>
<name>H6BV21_EXODN</name>